<reference evidence="1" key="1">
    <citation type="journal article" date="2015" name="Nature">
        <title>Complex archaea that bridge the gap between prokaryotes and eukaryotes.</title>
        <authorList>
            <person name="Spang A."/>
            <person name="Saw J.H."/>
            <person name="Jorgensen S.L."/>
            <person name="Zaremba-Niedzwiedzka K."/>
            <person name="Martijn J."/>
            <person name="Lind A.E."/>
            <person name="van Eijk R."/>
            <person name="Schleper C."/>
            <person name="Guy L."/>
            <person name="Ettema T.J."/>
        </authorList>
    </citation>
    <scope>NUCLEOTIDE SEQUENCE</scope>
</reference>
<name>A0A0F9KDS2_9ZZZZ</name>
<evidence type="ECO:0008006" key="2">
    <source>
        <dbReference type="Google" id="ProtNLM"/>
    </source>
</evidence>
<organism evidence="1">
    <name type="scientific">marine sediment metagenome</name>
    <dbReference type="NCBI Taxonomy" id="412755"/>
    <lineage>
        <taxon>unclassified sequences</taxon>
        <taxon>metagenomes</taxon>
        <taxon>ecological metagenomes</taxon>
    </lineage>
</organism>
<accession>A0A0F9KDS2</accession>
<dbReference type="EMBL" id="LAZR01015376">
    <property type="protein sequence ID" value="KKM13460.1"/>
    <property type="molecule type" value="Genomic_DNA"/>
</dbReference>
<comment type="caution">
    <text evidence="1">The sequence shown here is derived from an EMBL/GenBank/DDBJ whole genome shotgun (WGS) entry which is preliminary data.</text>
</comment>
<evidence type="ECO:0000313" key="1">
    <source>
        <dbReference type="EMBL" id="KKM13460.1"/>
    </source>
</evidence>
<dbReference type="AlphaFoldDB" id="A0A0F9KDS2"/>
<proteinExistence type="predicted"/>
<protein>
    <recommendedName>
        <fullName evidence="2">VRR-NUC domain-containing protein</fullName>
    </recommendedName>
</protein>
<gene>
    <name evidence="1" type="ORF">LCGC14_1716040</name>
</gene>
<sequence length="110" mass="13111">MKIRIDPSIADKMKESDFQEWYRDLTIRTGWLNSHIWRSIHSPAGFPDNVSVRLEPVPRLVICELKTEDLKNSQPSIDQWMWLYILQHMPFVEAFLFRPSDRDLIEALLK</sequence>